<feature type="transmembrane region" description="Helical" evidence="6">
    <location>
        <begin position="134"/>
        <end position="157"/>
    </location>
</feature>
<keyword evidence="3 6" id="KW-0812">Transmembrane</keyword>
<sequence length="422" mass="43464">MAVLSLAQVVSFLDRSILSLLIVPIKADLGLSDTQLGLLHGLGFAILYCLLGVPIGRLVDTGNRRRLIVIGVAFWSAMTALCGLARGFASLFAARVGVGLGETVLIPAAASMLSTSFPPRQLGRAMSIFGMGAYLGNGLAFMGGGALLAVIAAMPSIANLQPWRIAFIMAAVPGVIVILLMLLTTREPARSPRPDGSDGSFGEAIAQLRAHRFAYAAHFVTSCAVSMMANASNAWIPTALVRHHGISVPASGLIFGAVVLGAGALGILCGGVVADRLWANGRSDGYQRMFAIACLAALLPGIFFPLMTSLPAAIGLLALFYFLAIMPISATIAALQLMTPAAMRGLITALFLAGSTLVGFGIGPAFVAVMSDYLYGGGPIALSWALSTMVAVAAPIGALAAWINRKHFVATARAAGSIPATT</sequence>
<dbReference type="Gene3D" id="1.20.1250.20">
    <property type="entry name" value="MFS general substrate transporter like domains"/>
    <property type="match status" value="1"/>
</dbReference>
<dbReference type="Pfam" id="PF07690">
    <property type="entry name" value="MFS_1"/>
    <property type="match status" value="1"/>
</dbReference>
<evidence type="ECO:0000256" key="4">
    <source>
        <dbReference type="ARBA" id="ARBA00022989"/>
    </source>
</evidence>
<feature type="transmembrane region" description="Helical" evidence="6">
    <location>
        <begin position="347"/>
        <end position="369"/>
    </location>
</feature>
<dbReference type="PANTHER" id="PTHR23505">
    <property type="entry name" value="SPINSTER"/>
    <property type="match status" value="1"/>
</dbReference>
<feature type="transmembrane region" description="Helical" evidence="6">
    <location>
        <begin position="163"/>
        <end position="183"/>
    </location>
</feature>
<dbReference type="SUPFAM" id="SSF103473">
    <property type="entry name" value="MFS general substrate transporter"/>
    <property type="match status" value="1"/>
</dbReference>
<evidence type="ECO:0000313" key="8">
    <source>
        <dbReference type="EMBL" id="MBY8825578.1"/>
    </source>
</evidence>
<feature type="transmembrane region" description="Helical" evidence="6">
    <location>
        <begin position="252"/>
        <end position="274"/>
    </location>
</feature>
<protein>
    <submittedName>
        <fullName evidence="8">MFS transporter</fullName>
    </submittedName>
</protein>
<evidence type="ECO:0000256" key="6">
    <source>
        <dbReference type="SAM" id="Phobius"/>
    </source>
</evidence>
<evidence type="ECO:0000256" key="1">
    <source>
        <dbReference type="ARBA" id="ARBA00004141"/>
    </source>
</evidence>
<feature type="transmembrane region" description="Helical" evidence="6">
    <location>
        <begin position="67"/>
        <end position="86"/>
    </location>
</feature>
<dbReference type="Proteomes" id="UP000706039">
    <property type="component" value="Unassembled WGS sequence"/>
</dbReference>
<evidence type="ECO:0000256" key="5">
    <source>
        <dbReference type="ARBA" id="ARBA00023136"/>
    </source>
</evidence>
<keyword evidence="2" id="KW-0813">Transport</keyword>
<dbReference type="InterPro" id="IPR011701">
    <property type="entry name" value="MFS"/>
</dbReference>
<dbReference type="CDD" id="cd17328">
    <property type="entry name" value="MFS_spinster_like"/>
    <property type="match status" value="1"/>
</dbReference>
<feature type="transmembrane region" description="Helical" evidence="6">
    <location>
        <begin position="312"/>
        <end position="335"/>
    </location>
</feature>
<proteinExistence type="predicted"/>
<keyword evidence="4 6" id="KW-1133">Transmembrane helix</keyword>
<reference evidence="8 9" key="1">
    <citation type="submission" date="2021-08" db="EMBL/GenBank/DDBJ databases">
        <authorList>
            <person name="Tuo L."/>
        </authorList>
    </citation>
    <scope>NUCLEOTIDE SEQUENCE [LARGE SCALE GENOMIC DNA]</scope>
    <source>
        <strain evidence="8 9">JCM 31229</strain>
    </source>
</reference>
<feature type="transmembrane region" description="Helical" evidence="6">
    <location>
        <begin position="35"/>
        <end position="55"/>
    </location>
</feature>
<dbReference type="InterPro" id="IPR020846">
    <property type="entry name" value="MFS_dom"/>
</dbReference>
<evidence type="ECO:0000256" key="3">
    <source>
        <dbReference type="ARBA" id="ARBA00022692"/>
    </source>
</evidence>
<comment type="subcellular location">
    <subcellularLocation>
        <location evidence="1">Membrane</location>
        <topology evidence="1">Multi-pass membrane protein</topology>
    </subcellularLocation>
</comment>
<evidence type="ECO:0000313" key="9">
    <source>
        <dbReference type="Proteomes" id="UP000706039"/>
    </source>
</evidence>
<dbReference type="PROSITE" id="PS50850">
    <property type="entry name" value="MFS"/>
    <property type="match status" value="1"/>
</dbReference>
<feature type="transmembrane region" description="Helical" evidence="6">
    <location>
        <begin position="381"/>
        <end position="403"/>
    </location>
</feature>
<name>A0ABS7PW43_9SPHN</name>
<keyword evidence="5 6" id="KW-0472">Membrane</keyword>
<dbReference type="EMBL" id="JAINVV010000012">
    <property type="protein sequence ID" value="MBY8825578.1"/>
    <property type="molecule type" value="Genomic_DNA"/>
</dbReference>
<organism evidence="8 9">
    <name type="scientific">Sphingomonas colocasiae</name>
    <dbReference type="NCBI Taxonomy" id="1848973"/>
    <lineage>
        <taxon>Bacteria</taxon>
        <taxon>Pseudomonadati</taxon>
        <taxon>Pseudomonadota</taxon>
        <taxon>Alphaproteobacteria</taxon>
        <taxon>Sphingomonadales</taxon>
        <taxon>Sphingomonadaceae</taxon>
        <taxon>Sphingomonas</taxon>
    </lineage>
</organism>
<evidence type="ECO:0000256" key="2">
    <source>
        <dbReference type="ARBA" id="ARBA00022448"/>
    </source>
</evidence>
<evidence type="ECO:0000259" key="7">
    <source>
        <dbReference type="PROSITE" id="PS50850"/>
    </source>
</evidence>
<feature type="transmembrane region" description="Helical" evidence="6">
    <location>
        <begin position="286"/>
        <end position="306"/>
    </location>
</feature>
<feature type="transmembrane region" description="Helical" evidence="6">
    <location>
        <begin position="213"/>
        <end position="232"/>
    </location>
</feature>
<dbReference type="PANTHER" id="PTHR23505:SF79">
    <property type="entry name" value="PROTEIN SPINSTER"/>
    <property type="match status" value="1"/>
</dbReference>
<dbReference type="InterPro" id="IPR036259">
    <property type="entry name" value="MFS_trans_sf"/>
</dbReference>
<keyword evidence="9" id="KW-1185">Reference proteome</keyword>
<feature type="transmembrane region" description="Helical" evidence="6">
    <location>
        <begin position="92"/>
        <end position="113"/>
    </location>
</feature>
<gene>
    <name evidence="8" type="ORF">K7G82_24970</name>
</gene>
<feature type="domain" description="Major facilitator superfamily (MFS) profile" evidence="7">
    <location>
        <begin position="1"/>
        <end position="409"/>
    </location>
</feature>
<dbReference type="InterPro" id="IPR044770">
    <property type="entry name" value="MFS_spinster-like"/>
</dbReference>
<dbReference type="RefSeq" id="WP_222992676.1">
    <property type="nucleotide sequence ID" value="NZ_JAINVV010000012.1"/>
</dbReference>
<accession>A0ABS7PW43</accession>
<comment type="caution">
    <text evidence="8">The sequence shown here is derived from an EMBL/GenBank/DDBJ whole genome shotgun (WGS) entry which is preliminary data.</text>
</comment>